<keyword evidence="1" id="KW-0812">Transmembrane</keyword>
<keyword evidence="3" id="KW-1185">Reference proteome</keyword>
<accession>A0A856QPT7</accession>
<dbReference type="EMBL" id="CP038437">
    <property type="protein sequence ID" value="QEM81922.2"/>
    <property type="molecule type" value="Genomic_DNA"/>
</dbReference>
<feature type="transmembrane region" description="Helical" evidence="1">
    <location>
        <begin position="124"/>
        <end position="144"/>
    </location>
</feature>
<keyword evidence="1" id="KW-1133">Transmembrane helix</keyword>
<evidence type="ECO:0000313" key="2">
    <source>
        <dbReference type="EMBL" id="QEM81922.2"/>
    </source>
</evidence>
<evidence type="ECO:0000313" key="3">
    <source>
        <dbReference type="Proteomes" id="UP000324285"/>
    </source>
</evidence>
<reference evidence="2" key="1">
    <citation type="submission" date="2021-02" db="EMBL/GenBank/DDBJ databases">
        <title>Strain Y2R2, a novel species of the genus Halomonas.</title>
        <authorList>
            <person name="Huang H."/>
        </authorList>
    </citation>
    <scope>NUCLEOTIDE SEQUENCE</scope>
    <source>
        <strain evidence="2">Y2R2</strain>
    </source>
</reference>
<dbReference type="AlphaFoldDB" id="A0A856QPT7"/>
<dbReference type="InterPro" id="IPR019690">
    <property type="entry name" value="DUF2569"/>
</dbReference>
<keyword evidence="1" id="KW-0472">Membrane</keyword>
<dbReference type="Pfam" id="PF10754">
    <property type="entry name" value="DUF2569"/>
    <property type="match status" value="1"/>
</dbReference>
<feature type="transmembrane region" description="Helical" evidence="1">
    <location>
        <begin position="21"/>
        <end position="41"/>
    </location>
</feature>
<proteinExistence type="predicted"/>
<gene>
    <name evidence="2" type="ORF">E4T21_10415</name>
</gene>
<evidence type="ECO:0000256" key="1">
    <source>
        <dbReference type="SAM" id="Phobius"/>
    </source>
</evidence>
<dbReference type="KEGG" id="hbh:E4T21_10415"/>
<organism evidence="2 3">
    <name type="scientific">Halomonas binhaiensis</name>
    <dbReference type="NCBI Taxonomy" id="2562282"/>
    <lineage>
        <taxon>Bacteria</taxon>
        <taxon>Pseudomonadati</taxon>
        <taxon>Pseudomonadota</taxon>
        <taxon>Gammaproteobacteria</taxon>
        <taxon>Oceanospirillales</taxon>
        <taxon>Halomonadaceae</taxon>
        <taxon>Halomonas</taxon>
    </lineage>
</organism>
<dbReference type="RefSeq" id="WP_187775151.1">
    <property type="nucleotide sequence ID" value="NZ_CP038437.2"/>
</dbReference>
<dbReference type="Proteomes" id="UP000324285">
    <property type="component" value="Chromosome"/>
</dbReference>
<feature type="transmembrane region" description="Helical" evidence="1">
    <location>
        <begin position="61"/>
        <end position="81"/>
    </location>
</feature>
<name>A0A856QPT7_9GAMM</name>
<feature type="transmembrane region" description="Helical" evidence="1">
    <location>
        <begin position="93"/>
        <end position="112"/>
    </location>
</feature>
<sequence length="157" mass="17551">MLTLSHSSMPYPTAPKGVGGWLRFFIVVVCIIGLARVFAAVYELENTPGVPDLAGWETYRLAMYVGGIGSVVMMFWLAYILSKGEQMSLRNDAIKILWIAGPVLLIAAGAVMQRSIPDAQVFNYLIPGLLATTFWTTVWTIYFLKSKRVANTYWKKH</sequence>
<protein>
    <submittedName>
        <fullName evidence="2">DUF2569 family protein</fullName>
    </submittedName>
</protein>